<evidence type="ECO:0000313" key="8">
    <source>
        <dbReference type="EMBL" id="KAF2721800.1"/>
    </source>
</evidence>
<evidence type="ECO:0000259" key="7">
    <source>
        <dbReference type="Pfam" id="PF20684"/>
    </source>
</evidence>
<keyword evidence="2 6" id="KW-0812">Transmembrane</keyword>
<feature type="transmembrane region" description="Helical" evidence="6">
    <location>
        <begin position="26"/>
        <end position="48"/>
    </location>
</feature>
<dbReference type="InterPro" id="IPR052337">
    <property type="entry name" value="SAT4-like"/>
</dbReference>
<feature type="domain" description="Rhodopsin" evidence="7">
    <location>
        <begin position="44"/>
        <end position="280"/>
    </location>
</feature>
<reference evidence="8" key="1">
    <citation type="journal article" date="2020" name="Stud. Mycol.">
        <title>101 Dothideomycetes genomes: a test case for predicting lifestyles and emergence of pathogens.</title>
        <authorList>
            <person name="Haridas S."/>
            <person name="Albert R."/>
            <person name="Binder M."/>
            <person name="Bloem J."/>
            <person name="Labutti K."/>
            <person name="Salamov A."/>
            <person name="Andreopoulos B."/>
            <person name="Baker S."/>
            <person name="Barry K."/>
            <person name="Bills G."/>
            <person name="Bluhm B."/>
            <person name="Cannon C."/>
            <person name="Castanera R."/>
            <person name="Culley D."/>
            <person name="Daum C."/>
            <person name="Ezra D."/>
            <person name="Gonzalez J."/>
            <person name="Henrissat B."/>
            <person name="Kuo A."/>
            <person name="Liang C."/>
            <person name="Lipzen A."/>
            <person name="Lutzoni F."/>
            <person name="Magnuson J."/>
            <person name="Mondo S."/>
            <person name="Nolan M."/>
            <person name="Ohm R."/>
            <person name="Pangilinan J."/>
            <person name="Park H.-J."/>
            <person name="Ramirez L."/>
            <person name="Alfaro M."/>
            <person name="Sun H."/>
            <person name="Tritt A."/>
            <person name="Yoshinaga Y."/>
            <person name="Zwiers L.-H."/>
            <person name="Turgeon B."/>
            <person name="Goodwin S."/>
            <person name="Spatafora J."/>
            <person name="Crous P."/>
            <person name="Grigoriev I."/>
        </authorList>
    </citation>
    <scope>NUCLEOTIDE SEQUENCE</scope>
    <source>
        <strain evidence="8">CBS 116435</strain>
    </source>
</reference>
<gene>
    <name evidence="8" type="ORF">K431DRAFT_63989</name>
</gene>
<comment type="caution">
    <text evidence="8">The sequence shown here is derived from an EMBL/GenBank/DDBJ whole genome shotgun (WGS) entry which is preliminary data.</text>
</comment>
<evidence type="ECO:0000256" key="1">
    <source>
        <dbReference type="ARBA" id="ARBA00004141"/>
    </source>
</evidence>
<sequence length="311" mass="34698">MRLPPLDVLISWPRPNYVDPVTRSTALLVTNGIFVSGMVLAVGLRFYSRIKVKNWYGVDDGFIAVATVFAVALCVVVIIGNEMFCWDRHTWDVPWNKIKGAMIIAFVAKIAFTLAATTTRISLLCLYYRLVQDSGIRWFRWALHLTLAYLVAICVMFVFLVIFGCVPVEAYWNFPPNNSARCLNEGTITVTAGVLNCVSDFLVATLPIPIVMRLRMPLRQRVGVCILLSLGYVVTVAGIVRTYFIYKSLVATYDETWYSYPLWIAATVEIDLAVVSDGFPKGCSATSPDHDMSLDLRVCSSNPHTSQTEAV</sequence>
<evidence type="ECO:0000256" key="5">
    <source>
        <dbReference type="ARBA" id="ARBA00038359"/>
    </source>
</evidence>
<comment type="similarity">
    <text evidence="5">Belongs to the SAT4 family.</text>
</comment>
<feature type="transmembrane region" description="Helical" evidence="6">
    <location>
        <begin position="224"/>
        <end position="246"/>
    </location>
</feature>
<name>A0A9P4UR79_9PEZI</name>
<keyword evidence="4 6" id="KW-0472">Membrane</keyword>
<keyword evidence="9" id="KW-1185">Reference proteome</keyword>
<dbReference type="GO" id="GO:0016020">
    <property type="term" value="C:membrane"/>
    <property type="evidence" value="ECO:0007669"/>
    <property type="project" value="UniProtKB-SubCell"/>
</dbReference>
<feature type="transmembrane region" description="Helical" evidence="6">
    <location>
        <begin position="100"/>
        <end position="126"/>
    </location>
</feature>
<protein>
    <recommendedName>
        <fullName evidence="7">Rhodopsin domain-containing protein</fullName>
    </recommendedName>
</protein>
<dbReference type="PANTHER" id="PTHR33048:SF129">
    <property type="entry name" value="INTEGRAL MEMBRANE PROTEIN-RELATED"/>
    <property type="match status" value="1"/>
</dbReference>
<evidence type="ECO:0000256" key="3">
    <source>
        <dbReference type="ARBA" id="ARBA00022989"/>
    </source>
</evidence>
<dbReference type="Pfam" id="PF20684">
    <property type="entry name" value="Fung_rhodopsin"/>
    <property type="match status" value="1"/>
</dbReference>
<dbReference type="InterPro" id="IPR049326">
    <property type="entry name" value="Rhodopsin_dom_fungi"/>
</dbReference>
<comment type="subcellular location">
    <subcellularLocation>
        <location evidence="1">Membrane</location>
        <topology evidence="1">Multi-pass membrane protein</topology>
    </subcellularLocation>
</comment>
<dbReference type="EMBL" id="MU003787">
    <property type="protein sequence ID" value="KAF2721800.1"/>
    <property type="molecule type" value="Genomic_DNA"/>
</dbReference>
<evidence type="ECO:0000256" key="4">
    <source>
        <dbReference type="ARBA" id="ARBA00023136"/>
    </source>
</evidence>
<dbReference type="Proteomes" id="UP000799441">
    <property type="component" value="Unassembled WGS sequence"/>
</dbReference>
<dbReference type="OrthoDB" id="4525788at2759"/>
<proteinExistence type="inferred from homology"/>
<evidence type="ECO:0000313" key="9">
    <source>
        <dbReference type="Proteomes" id="UP000799441"/>
    </source>
</evidence>
<dbReference type="PANTHER" id="PTHR33048">
    <property type="entry name" value="PTH11-LIKE INTEGRAL MEMBRANE PROTEIN (AFU_ORTHOLOGUE AFUA_5G11245)"/>
    <property type="match status" value="1"/>
</dbReference>
<feature type="transmembrane region" description="Helical" evidence="6">
    <location>
        <begin position="147"/>
        <end position="172"/>
    </location>
</feature>
<feature type="transmembrane region" description="Helical" evidence="6">
    <location>
        <begin position="192"/>
        <end position="212"/>
    </location>
</feature>
<accession>A0A9P4UR79</accession>
<organism evidence="8 9">
    <name type="scientific">Polychaeton citri CBS 116435</name>
    <dbReference type="NCBI Taxonomy" id="1314669"/>
    <lineage>
        <taxon>Eukaryota</taxon>
        <taxon>Fungi</taxon>
        <taxon>Dikarya</taxon>
        <taxon>Ascomycota</taxon>
        <taxon>Pezizomycotina</taxon>
        <taxon>Dothideomycetes</taxon>
        <taxon>Dothideomycetidae</taxon>
        <taxon>Capnodiales</taxon>
        <taxon>Capnodiaceae</taxon>
        <taxon>Polychaeton</taxon>
    </lineage>
</organism>
<feature type="transmembrane region" description="Helical" evidence="6">
    <location>
        <begin position="60"/>
        <end position="80"/>
    </location>
</feature>
<keyword evidence="3 6" id="KW-1133">Transmembrane helix</keyword>
<dbReference type="AlphaFoldDB" id="A0A9P4UR79"/>
<evidence type="ECO:0000256" key="6">
    <source>
        <dbReference type="SAM" id="Phobius"/>
    </source>
</evidence>
<evidence type="ECO:0000256" key="2">
    <source>
        <dbReference type="ARBA" id="ARBA00022692"/>
    </source>
</evidence>